<protein>
    <submittedName>
        <fullName evidence="2">EscI/YscI/HrpB family type III secretion system inner rod protein</fullName>
    </submittedName>
</protein>
<reference evidence="2 3" key="1">
    <citation type="submission" date="2023-02" db="EMBL/GenBank/DDBJ databases">
        <title>Evolution of Hrp T3SS in non-pathogenic Pseudomonas fluorescens.</title>
        <authorList>
            <person name="Liao K."/>
            <person name="Wei H."/>
            <person name="Gu Y."/>
        </authorList>
    </citation>
    <scope>NUCLEOTIDE SEQUENCE [LARGE SCALE GENOMIC DNA]</scope>
    <source>
        <strain evidence="2 3">FP607</strain>
    </source>
</reference>
<feature type="region of interest" description="Disordered" evidence="1">
    <location>
        <begin position="1"/>
        <end position="51"/>
    </location>
</feature>
<evidence type="ECO:0000256" key="1">
    <source>
        <dbReference type="SAM" id="MobiDB-lite"/>
    </source>
</evidence>
<accession>A0ABY9GLL5</accession>
<keyword evidence="3" id="KW-1185">Reference proteome</keyword>
<gene>
    <name evidence="2" type="ORF">PSH88_19760</name>
</gene>
<organism evidence="2 3">
    <name type="scientific">Pseudomonas wuhanensis</name>
    <dbReference type="NCBI Taxonomy" id="2954098"/>
    <lineage>
        <taxon>Bacteria</taxon>
        <taxon>Pseudomonadati</taxon>
        <taxon>Pseudomonadota</taxon>
        <taxon>Gammaproteobacteria</taxon>
        <taxon>Pseudomonadales</taxon>
        <taxon>Pseudomonadaceae</taxon>
        <taxon>Pseudomonas</taxon>
    </lineage>
</organism>
<feature type="compositionally biased region" description="Polar residues" evidence="1">
    <location>
        <begin position="26"/>
        <end position="48"/>
    </location>
</feature>
<evidence type="ECO:0000313" key="2">
    <source>
        <dbReference type="EMBL" id="WLI16538.1"/>
    </source>
</evidence>
<name>A0ABY9GLL5_9PSED</name>
<dbReference type="InterPro" id="IPR012670">
    <property type="entry name" value="T3SS_YscI/HrpB"/>
</dbReference>
<dbReference type="Proteomes" id="UP001230768">
    <property type="component" value="Chromosome"/>
</dbReference>
<dbReference type="EMBL" id="CP117430">
    <property type="protein sequence ID" value="WLI16538.1"/>
    <property type="molecule type" value="Genomic_DNA"/>
</dbReference>
<feature type="compositionally biased region" description="Polar residues" evidence="1">
    <location>
        <begin position="1"/>
        <end position="11"/>
    </location>
</feature>
<sequence length="122" mass="12893">MAISAASSVETSMPDLRLEQGLVMPPSQSDTDLFSSAMQPQPTSSTDPLSDWASAALSKGLESSDKLSQQALRSFQKVAASGDPTDISKLTHDLATFSHVTALTTKVIKNGTQAIDKLTNLQ</sequence>
<dbReference type="RefSeq" id="WP_305422196.1">
    <property type="nucleotide sequence ID" value="NZ_CP117430.1"/>
</dbReference>
<proteinExistence type="predicted"/>
<evidence type="ECO:0000313" key="3">
    <source>
        <dbReference type="Proteomes" id="UP001230768"/>
    </source>
</evidence>
<dbReference type="Pfam" id="PF17001">
    <property type="entry name" value="T3SS_basalb_I"/>
    <property type="match status" value="1"/>
</dbReference>